<dbReference type="PROSITE" id="PS50110">
    <property type="entry name" value="RESPONSE_REGULATORY"/>
    <property type="match status" value="1"/>
</dbReference>
<feature type="domain" description="PAC" evidence="18">
    <location>
        <begin position="129"/>
        <end position="182"/>
    </location>
</feature>
<dbReference type="SMART" id="SM00448">
    <property type="entry name" value="REC"/>
    <property type="match status" value="1"/>
</dbReference>
<dbReference type="SUPFAM" id="SSF52172">
    <property type="entry name" value="CheY-like"/>
    <property type="match status" value="1"/>
</dbReference>
<evidence type="ECO:0000256" key="3">
    <source>
        <dbReference type="ARBA" id="ARBA00012438"/>
    </source>
</evidence>
<dbReference type="Proteomes" id="UP000525652">
    <property type="component" value="Unassembled WGS sequence"/>
</dbReference>
<evidence type="ECO:0000256" key="2">
    <source>
        <dbReference type="ARBA" id="ARBA00004370"/>
    </source>
</evidence>
<dbReference type="InterPro" id="IPR013767">
    <property type="entry name" value="PAS_fold"/>
</dbReference>
<comment type="caution">
    <text evidence="19">The sequence shown here is derived from an EMBL/GenBank/DDBJ whole genome shotgun (WGS) entry which is preliminary data.</text>
</comment>
<dbReference type="InterPro" id="IPR001789">
    <property type="entry name" value="Sig_transdc_resp-reg_receiver"/>
</dbReference>
<dbReference type="GO" id="GO:0016020">
    <property type="term" value="C:membrane"/>
    <property type="evidence" value="ECO:0007669"/>
    <property type="project" value="UniProtKB-SubCell"/>
</dbReference>
<dbReference type="PANTHER" id="PTHR43047">
    <property type="entry name" value="TWO-COMPONENT HISTIDINE PROTEIN KINASE"/>
    <property type="match status" value="1"/>
</dbReference>
<dbReference type="Pfam" id="PF00989">
    <property type="entry name" value="PAS"/>
    <property type="match status" value="1"/>
</dbReference>
<evidence type="ECO:0000256" key="1">
    <source>
        <dbReference type="ARBA" id="ARBA00000085"/>
    </source>
</evidence>
<dbReference type="InterPro" id="IPR005467">
    <property type="entry name" value="His_kinase_dom"/>
</dbReference>
<protein>
    <recommendedName>
        <fullName evidence="3">histidine kinase</fullName>
        <ecNumber evidence="3">2.7.13.3</ecNumber>
    </recommendedName>
</protein>
<evidence type="ECO:0000313" key="20">
    <source>
        <dbReference type="Proteomes" id="UP000525652"/>
    </source>
</evidence>
<reference evidence="19 20" key="1">
    <citation type="submission" date="2020-07" db="EMBL/GenBank/DDBJ databases">
        <authorList>
            <person name="Feng X."/>
        </authorList>
    </citation>
    <scope>NUCLEOTIDE SEQUENCE [LARGE SCALE GENOMIC DNA]</scope>
    <source>
        <strain evidence="19 20">JCM14086</strain>
    </source>
</reference>
<evidence type="ECO:0000256" key="6">
    <source>
        <dbReference type="ARBA" id="ARBA00022692"/>
    </source>
</evidence>
<dbReference type="GO" id="GO:0006355">
    <property type="term" value="P:regulation of DNA-templated transcription"/>
    <property type="evidence" value="ECO:0007669"/>
    <property type="project" value="InterPro"/>
</dbReference>
<dbReference type="SMART" id="SM00086">
    <property type="entry name" value="PAC"/>
    <property type="match status" value="1"/>
</dbReference>
<dbReference type="PROSITE" id="PS50109">
    <property type="entry name" value="HIS_KIN"/>
    <property type="match status" value="1"/>
</dbReference>
<dbReference type="InterPro" id="IPR035965">
    <property type="entry name" value="PAS-like_dom_sf"/>
</dbReference>
<dbReference type="SMART" id="SM00387">
    <property type="entry name" value="HATPase_c"/>
    <property type="match status" value="1"/>
</dbReference>
<dbReference type="GO" id="GO:0005524">
    <property type="term" value="F:ATP binding"/>
    <property type="evidence" value="ECO:0007669"/>
    <property type="project" value="UniProtKB-KW"/>
</dbReference>
<keyword evidence="7" id="KW-0547">Nucleotide-binding</keyword>
<evidence type="ECO:0000259" key="17">
    <source>
        <dbReference type="PROSITE" id="PS50112"/>
    </source>
</evidence>
<dbReference type="PROSITE" id="PS50113">
    <property type="entry name" value="PAC"/>
    <property type="match status" value="1"/>
</dbReference>
<keyword evidence="20" id="KW-1185">Reference proteome</keyword>
<dbReference type="InterPro" id="IPR001610">
    <property type="entry name" value="PAC"/>
</dbReference>
<keyword evidence="11 14" id="KW-0472">Membrane</keyword>
<name>A0A7X1AUP2_9BACT</name>
<dbReference type="InterPro" id="IPR003594">
    <property type="entry name" value="HATPase_dom"/>
</dbReference>
<dbReference type="NCBIfam" id="TIGR00229">
    <property type="entry name" value="sensory_box"/>
    <property type="match status" value="1"/>
</dbReference>
<evidence type="ECO:0000259" key="16">
    <source>
        <dbReference type="PROSITE" id="PS50110"/>
    </source>
</evidence>
<dbReference type="RefSeq" id="WP_185691103.1">
    <property type="nucleotide sequence ID" value="NZ_JACHVA010000016.1"/>
</dbReference>
<dbReference type="FunFam" id="1.10.287.130:FF:000004">
    <property type="entry name" value="Ethylene receptor 1"/>
    <property type="match status" value="1"/>
</dbReference>
<dbReference type="PROSITE" id="PS50112">
    <property type="entry name" value="PAS"/>
    <property type="match status" value="1"/>
</dbReference>
<feature type="domain" description="PAS" evidence="17">
    <location>
        <begin position="333"/>
        <end position="403"/>
    </location>
</feature>
<dbReference type="SMART" id="SM00091">
    <property type="entry name" value="PAS"/>
    <property type="match status" value="2"/>
</dbReference>
<comment type="catalytic activity">
    <reaction evidence="1">
        <text>ATP + protein L-histidine = ADP + protein N-phospho-L-histidine.</text>
        <dbReference type="EC" id="2.7.13.3"/>
    </reaction>
</comment>
<feature type="compositionally biased region" description="Basic and acidic residues" evidence="13">
    <location>
        <begin position="1044"/>
        <end position="1064"/>
    </location>
</feature>
<feature type="region of interest" description="Disordered" evidence="13">
    <location>
        <begin position="1044"/>
        <end position="1072"/>
    </location>
</feature>
<evidence type="ECO:0000313" key="19">
    <source>
        <dbReference type="EMBL" id="MBC2600353.1"/>
    </source>
</evidence>
<dbReference type="SMART" id="SM00388">
    <property type="entry name" value="HisKA"/>
    <property type="match status" value="1"/>
</dbReference>
<dbReference type="Gene3D" id="3.30.450.20">
    <property type="entry name" value="PAS domain"/>
    <property type="match status" value="2"/>
</dbReference>
<evidence type="ECO:0000256" key="9">
    <source>
        <dbReference type="ARBA" id="ARBA00022840"/>
    </source>
</evidence>
<dbReference type="Gene3D" id="3.30.565.10">
    <property type="entry name" value="Histidine kinase-like ATPase, C-terminal domain"/>
    <property type="match status" value="1"/>
</dbReference>
<dbReference type="FunFam" id="3.30.565.10:FF:000010">
    <property type="entry name" value="Sensor histidine kinase RcsC"/>
    <property type="match status" value="1"/>
</dbReference>
<feature type="modified residue" description="4-aspartylphosphate" evidence="12">
    <location>
        <position position="970"/>
    </location>
</feature>
<dbReference type="InterPro" id="IPR011006">
    <property type="entry name" value="CheY-like_superfamily"/>
</dbReference>
<keyword evidence="9" id="KW-0067">ATP-binding</keyword>
<dbReference type="PRINTS" id="PR00344">
    <property type="entry name" value="BCTRLSENSOR"/>
</dbReference>
<evidence type="ECO:0000256" key="8">
    <source>
        <dbReference type="ARBA" id="ARBA00022777"/>
    </source>
</evidence>
<dbReference type="InterPro" id="IPR004358">
    <property type="entry name" value="Sig_transdc_His_kin-like_C"/>
</dbReference>
<dbReference type="AlphaFoldDB" id="A0A7X1AUP2"/>
<keyword evidence="10 14" id="KW-1133">Transmembrane helix</keyword>
<dbReference type="InterPro" id="IPR000700">
    <property type="entry name" value="PAS-assoc_C"/>
</dbReference>
<dbReference type="InterPro" id="IPR036890">
    <property type="entry name" value="HATPase_C_sf"/>
</dbReference>
<dbReference type="InterPro" id="IPR003018">
    <property type="entry name" value="GAF"/>
</dbReference>
<evidence type="ECO:0000256" key="5">
    <source>
        <dbReference type="ARBA" id="ARBA00022679"/>
    </source>
</evidence>
<comment type="subcellular location">
    <subcellularLocation>
        <location evidence="2">Membrane</location>
    </subcellularLocation>
</comment>
<evidence type="ECO:0000259" key="18">
    <source>
        <dbReference type="PROSITE" id="PS50113"/>
    </source>
</evidence>
<dbReference type="CDD" id="cd00130">
    <property type="entry name" value="PAS"/>
    <property type="match status" value="2"/>
</dbReference>
<keyword evidence="5" id="KW-0808">Transferase</keyword>
<evidence type="ECO:0000256" key="13">
    <source>
        <dbReference type="SAM" id="MobiDB-lite"/>
    </source>
</evidence>
<dbReference type="InterPro" id="IPR036097">
    <property type="entry name" value="HisK_dim/P_sf"/>
</dbReference>
<feature type="domain" description="Histidine kinase" evidence="15">
    <location>
        <begin position="672"/>
        <end position="895"/>
    </location>
</feature>
<dbReference type="Gene3D" id="3.30.450.40">
    <property type="match status" value="1"/>
</dbReference>
<accession>A0A7X1AUP2</accession>
<dbReference type="Pfam" id="PF02518">
    <property type="entry name" value="HATPase_c"/>
    <property type="match status" value="1"/>
</dbReference>
<dbReference type="Gene3D" id="3.40.50.2300">
    <property type="match status" value="1"/>
</dbReference>
<dbReference type="InterPro" id="IPR003661">
    <property type="entry name" value="HisK_dim/P_dom"/>
</dbReference>
<dbReference type="SUPFAM" id="SSF47384">
    <property type="entry name" value="Homodimeric domain of signal transducing histidine kinase"/>
    <property type="match status" value="1"/>
</dbReference>
<evidence type="ECO:0000259" key="15">
    <source>
        <dbReference type="PROSITE" id="PS50109"/>
    </source>
</evidence>
<dbReference type="SUPFAM" id="SSF55785">
    <property type="entry name" value="PYP-like sensor domain (PAS domain)"/>
    <property type="match status" value="2"/>
</dbReference>
<dbReference type="Pfam" id="PF08447">
    <property type="entry name" value="PAS_3"/>
    <property type="match status" value="1"/>
</dbReference>
<dbReference type="Pfam" id="PF00072">
    <property type="entry name" value="Response_reg"/>
    <property type="match status" value="1"/>
</dbReference>
<keyword evidence="4 12" id="KW-0597">Phosphoprotein</keyword>
<proteinExistence type="predicted"/>
<dbReference type="PANTHER" id="PTHR43047:SF64">
    <property type="entry name" value="HISTIDINE KINASE CONTAINING CHEY-HOMOLOGOUS RECEIVER DOMAIN AND PAS DOMAIN-RELATED"/>
    <property type="match status" value="1"/>
</dbReference>
<dbReference type="CDD" id="cd16922">
    <property type="entry name" value="HATPase_EvgS-ArcB-TorS-like"/>
    <property type="match status" value="1"/>
</dbReference>
<feature type="domain" description="Response regulatory" evidence="16">
    <location>
        <begin position="921"/>
        <end position="1037"/>
    </location>
</feature>
<dbReference type="EMBL" id="JACHVA010000016">
    <property type="protein sequence ID" value="MBC2600353.1"/>
    <property type="molecule type" value="Genomic_DNA"/>
</dbReference>
<dbReference type="InterPro" id="IPR000014">
    <property type="entry name" value="PAS"/>
</dbReference>
<dbReference type="Pfam" id="PF00512">
    <property type="entry name" value="HisKA"/>
    <property type="match status" value="1"/>
</dbReference>
<keyword evidence="6 14" id="KW-0812">Transmembrane</keyword>
<evidence type="ECO:0000256" key="12">
    <source>
        <dbReference type="PROSITE-ProRule" id="PRU00169"/>
    </source>
</evidence>
<dbReference type="CDD" id="cd00082">
    <property type="entry name" value="HisKA"/>
    <property type="match status" value="1"/>
</dbReference>
<dbReference type="CDD" id="cd17546">
    <property type="entry name" value="REC_hyHK_CKI1_RcsC-like"/>
    <property type="match status" value="1"/>
</dbReference>
<evidence type="ECO:0000256" key="4">
    <source>
        <dbReference type="ARBA" id="ARBA00022553"/>
    </source>
</evidence>
<feature type="transmembrane region" description="Helical" evidence="14">
    <location>
        <begin position="17"/>
        <end position="37"/>
    </location>
</feature>
<evidence type="ECO:0000256" key="7">
    <source>
        <dbReference type="ARBA" id="ARBA00022741"/>
    </source>
</evidence>
<keyword evidence="8" id="KW-0418">Kinase</keyword>
<evidence type="ECO:0000256" key="11">
    <source>
        <dbReference type="ARBA" id="ARBA00023136"/>
    </source>
</evidence>
<organism evidence="19 20">
    <name type="scientific">Puniceicoccus vermicola</name>
    <dbReference type="NCBI Taxonomy" id="388746"/>
    <lineage>
        <taxon>Bacteria</taxon>
        <taxon>Pseudomonadati</taxon>
        <taxon>Verrucomicrobiota</taxon>
        <taxon>Opitutia</taxon>
        <taxon>Puniceicoccales</taxon>
        <taxon>Puniceicoccaceae</taxon>
        <taxon>Puniceicoccus</taxon>
    </lineage>
</organism>
<dbReference type="InterPro" id="IPR013655">
    <property type="entry name" value="PAS_fold_3"/>
</dbReference>
<dbReference type="SUPFAM" id="SSF55874">
    <property type="entry name" value="ATPase domain of HSP90 chaperone/DNA topoisomerase II/histidine kinase"/>
    <property type="match status" value="1"/>
</dbReference>
<dbReference type="InterPro" id="IPR029016">
    <property type="entry name" value="GAF-like_dom_sf"/>
</dbReference>
<dbReference type="Pfam" id="PF01590">
    <property type="entry name" value="GAF"/>
    <property type="match status" value="1"/>
</dbReference>
<sequence length="1171" mass="131210">MPNFSAITEVSWTDPRVLFLVGLVLASILGALVFIALKVERRRMLAASRQEDAERLGRAFAGTGLCFWDWDIDKGIFSYDHEWFAAHLGYDEPHQELGLDFIGAITHPEDISKKNESLYQHMVGESDSYSAEFRLRKKNGSWVWILSRGKIFERDNNGRALRFAGADSIIEQQKMAELVLEIEKEVSVRFGEVYSSDGILQALADGLVRLSEFEFSAVFAKKDGEPNLHRIFSRNLPKELDVLQTLSREKGQTSLFYYDETELEKLLGKKLSGPMSVTELQIIRSGEVAGCVWVGSLGRNYAPEVVMEAIDQLEIQAQGALDRIESESFYRAGQRNLSTLINSIDEMIFILDVNYGIVYINDVVGSELGYEREDILGTSLLDLIPEGARDLVRENFVDLISGNLPLCSAQFLKKEYGIMRAEVQITNGRWGETDAHFCVVRNAGRRDEATRALERRDKRLRVASNALVELITSSDMETGIREAISSVASVFAADRICVSEKVGIDRQGESVDTHQVCCWTREEAPSVNLGLENRQSHLIEPIRWSEDLRSGKSVSVIRDHCSPEEQEYMRSRGVRSLLLVPIHLRDIWWGIMGAEMREESREWSAGDISLLEIVGSGLAGLVETVRLQRDLIEAKDETEKTNHELGEAIRHAQEMAEEASQANRSKTEFLANMSHEIRTPMNAILGFAELIEAEITDPELVEFLRAIRSSGKTLLALINDLLDLSKIEAGKMSLQYEPISLGDLIQDMLNIFEVRCEEKGITLESEISPEIPAQLVLDEARIRQIIFNLLGNAVKFTHKGRVELRVSCAPSESSPHRVDLKIEVSDTGIGIEKEDQKNIFEPFEQSRGQKQKVYGGTGLGLSITSRLVKMMKGTLSLSSALGRGSSFVVDLQGVSVLQTLRPASNSGNGERESEQVYSGRKVLVVDDNPLNRRVLVASLGTLGIEVREAADGEECLEKLKEARPDLILLDILMPGLSGGETAERIHERKEYDGLPIVACTALDLSKARKISETARFDDILVKPVSQGTLRSVLSRFLRVKSKPDEEKALEGPETVKKVADEPQSERSASSDPDRLAELVQKLEVEYLSEWDRLRKRFRIEPILQAANHMVQDGQEFGSPELVIYAEKLQHWISLFDVSKLKESMELFPSVIEEIRLKAESSMDSPKEGVVR</sequence>
<dbReference type="SUPFAM" id="SSF55781">
    <property type="entry name" value="GAF domain-like"/>
    <property type="match status" value="1"/>
</dbReference>
<gene>
    <name evidence="19" type="ORF">H5P30_01010</name>
</gene>
<dbReference type="EC" id="2.7.13.3" evidence="3"/>
<evidence type="ECO:0000256" key="10">
    <source>
        <dbReference type="ARBA" id="ARBA00022989"/>
    </source>
</evidence>
<evidence type="ECO:0000256" key="14">
    <source>
        <dbReference type="SAM" id="Phobius"/>
    </source>
</evidence>
<dbReference type="GO" id="GO:0000155">
    <property type="term" value="F:phosphorelay sensor kinase activity"/>
    <property type="evidence" value="ECO:0007669"/>
    <property type="project" value="InterPro"/>
</dbReference>
<dbReference type="Gene3D" id="1.10.287.130">
    <property type="match status" value="1"/>
</dbReference>